<sequence length="336" mass="38587">MVSLPVLIRRKVAQRRHAFHLKDHGVELDLAYIEENLIAMSTMANGVHKIYRNDIDAVLRFLEIRHPDRWHVLNLCAEQLVYDDSNLNGNVTRLGFQDHSPPPFLMLIYIVQWMQQFYQQHPDYALLVHCKAGKGRTGTVICSYLIATKNLSSIESQSVFTAARMTVGDGLTIPSQIRYVQYMELYQQQKGKLLELLGTKLKISSLDLQGIGSGNSLKISLHNFNDKHCKGPSIWKTNYCQKSKHSSRYDSQTILNHKDIAVDTDTDIGIFISRKTGFGRQQLVRCWINAVMEHVGKQEDTENPNMFVILISWDSFDQAYKYPVPWFETVTLNINI</sequence>
<reference evidence="4 6" key="1">
    <citation type="journal article" date="2011" name="Science">
        <title>Comparative functional genomics of the fission yeasts.</title>
        <authorList>
            <person name="Rhind N."/>
            <person name="Chen Z."/>
            <person name="Yassour M."/>
            <person name="Thompson D.A."/>
            <person name="Haas B.J."/>
            <person name="Habib N."/>
            <person name="Wapinski I."/>
            <person name="Roy S."/>
            <person name="Lin M.F."/>
            <person name="Heiman D.I."/>
            <person name="Young S.K."/>
            <person name="Furuya K."/>
            <person name="Guo Y."/>
            <person name="Pidoux A."/>
            <person name="Chen H.M."/>
            <person name="Robbertse B."/>
            <person name="Goldberg J.M."/>
            <person name="Aoki K."/>
            <person name="Bayne E.H."/>
            <person name="Berlin A.M."/>
            <person name="Desjardins C.A."/>
            <person name="Dobbs E."/>
            <person name="Dukaj L."/>
            <person name="Fan L."/>
            <person name="FitzGerald M.G."/>
            <person name="French C."/>
            <person name="Gujja S."/>
            <person name="Hansen K."/>
            <person name="Keifenheim D."/>
            <person name="Levin J.Z."/>
            <person name="Mosher R.A."/>
            <person name="Mueller C.A."/>
            <person name="Pfiffner J."/>
            <person name="Priest M."/>
            <person name="Russ C."/>
            <person name="Smialowska A."/>
            <person name="Swoboda P."/>
            <person name="Sykes S.M."/>
            <person name="Vaughn M."/>
            <person name="Vengrova S."/>
            <person name="Yoder R."/>
            <person name="Zeng Q."/>
            <person name="Allshire R."/>
            <person name="Baulcombe D."/>
            <person name="Birren B.W."/>
            <person name="Brown W."/>
            <person name="Ekwall K."/>
            <person name="Kellis M."/>
            <person name="Leatherwood J."/>
            <person name="Levin H."/>
            <person name="Margalit H."/>
            <person name="Martienssen R."/>
            <person name="Nieduszynski C.A."/>
            <person name="Spatafora J.W."/>
            <person name="Friedman N."/>
            <person name="Dalgaard J.Z."/>
            <person name="Baumann P."/>
            <person name="Niki H."/>
            <person name="Regev A."/>
            <person name="Nusbaum C."/>
        </authorList>
    </citation>
    <scope>NUCLEOTIDE SEQUENCE [LARGE SCALE GENOMIC DNA]</scope>
    <source>
        <strain evidence="6">yFS275 / FY16936</strain>
    </source>
</reference>
<accession>B6K3E7</accession>
<protein>
    <submittedName>
        <fullName evidence="4">Phosphatidylinositol-3,4, 5-trisphosphate3-phosphatase</fullName>
    </submittedName>
</protein>
<evidence type="ECO:0000313" key="4">
    <source>
        <dbReference type="EMBL" id="EEB08004.1"/>
    </source>
</evidence>
<dbReference type="GeneID" id="7048477"/>
<dbReference type="PROSITE" id="PS51181">
    <property type="entry name" value="PPASE_TENSIN"/>
    <property type="match status" value="1"/>
</dbReference>
<dbReference type="HOGENOM" id="CLU_020105_4_1_1"/>
<keyword evidence="6" id="KW-1185">Reference proteome</keyword>
<keyword evidence="1" id="KW-0378">Hydrolase</keyword>
<dbReference type="Gene3D" id="3.90.190.10">
    <property type="entry name" value="Protein tyrosine phosphatase superfamily"/>
    <property type="match status" value="1"/>
</dbReference>
<proteinExistence type="predicted"/>
<gene>
    <name evidence="5" type="primary">ptn1</name>
    <name evidence="4" type="ORF">SJAG_03131</name>
</gene>
<dbReference type="AlphaFoldDB" id="B6K3E7"/>
<dbReference type="Pfam" id="PF22785">
    <property type="entry name" value="Tc-R-P"/>
    <property type="match status" value="1"/>
</dbReference>
<dbReference type="InterPro" id="IPR029021">
    <property type="entry name" value="Prot-tyrosine_phosphatase-like"/>
</dbReference>
<dbReference type="VEuPathDB" id="FungiDB:SJAG_03131"/>
<dbReference type="GO" id="GO:0005770">
    <property type="term" value="C:late endosome"/>
    <property type="evidence" value="ECO:0007669"/>
    <property type="project" value="EnsemblFungi"/>
</dbReference>
<dbReference type="PANTHER" id="PTHR12305:SF60">
    <property type="entry name" value="PHOSPHATIDYLINOSITOL 3,4,5-TRISPHOSPHATE 3-PHOSPHATASE TPTE2-RELATED"/>
    <property type="match status" value="1"/>
</dbReference>
<dbReference type="Proteomes" id="UP000001744">
    <property type="component" value="Unassembled WGS sequence"/>
</dbReference>
<dbReference type="eggNOG" id="KOG2283">
    <property type="taxonomic scope" value="Eukaryota"/>
</dbReference>
<dbReference type="InterPro" id="IPR000387">
    <property type="entry name" value="Tyr_Pase_dom"/>
</dbReference>
<dbReference type="InterPro" id="IPR029023">
    <property type="entry name" value="Tensin_phosphatase"/>
</dbReference>
<evidence type="ECO:0000256" key="1">
    <source>
        <dbReference type="ARBA" id="ARBA00022801"/>
    </source>
</evidence>
<evidence type="ECO:0000259" key="3">
    <source>
        <dbReference type="PROSITE" id="PS51181"/>
    </source>
</evidence>
<dbReference type="STRING" id="402676.B6K3E7"/>
<feature type="domain" description="Tyrosine specific protein phosphatases" evidence="2">
    <location>
        <begin position="108"/>
        <end position="178"/>
    </location>
</feature>
<dbReference type="RefSeq" id="XP_002174297.1">
    <property type="nucleotide sequence ID" value="XM_002174261.2"/>
</dbReference>
<dbReference type="GO" id="GO:0005829">
    <property type="term" value="C:cytosol"/>
    <property type="evidence" value="ECO:0000318"/>
    <property type="project" value="GO_Central"/>
</dbReference>
<dbReference type="GO" id="GO:0016314">
    <property type="term" value="F:phosphatidylinositol-3,4,5-trisphosphate 3-phosphatase activity"/>
    <property type="evidence" value="ECO:0000318"/>
    <property type="project" value="GO_Central"/>
</dbReference>
<dbReference type="JaponicusDB" id="SJAG_03131">
    <property type="gene designation" value="ptn1"/>
</dbReference>
<dbReference type="EMBL" id="KE651167">
    <property type="protein sequence ID" value="EEB08004.1"/>
    <property type="molecule type" value="Genomic_DNA"/>
</dbReference>
<evidence type="ECO:0000313" key="5">
    <source>
        <dbReference type="JaponicusDB" id="SJAG_03131"/>
    </source>
</evidence>
<dbReference type="OrthoDB" id="16692at2759"/>
<organism evidence="4 6">
    <name type="scientific">Schizosaccharomyces japonicus (strain yFS275 / FY16936)</name>
    <name type="common">Fission yeast</name>
    <dbReference type="NCBI Taxonomy" id="402676"/>
    <lineage>
        <taxon>Eukaryota</taxon>
        <taxon>Fungi</taxon>
        <taxon>Dikarya</taxon>
        <taxon>Ascomycota</taxon>
        <taxon>Taphrinomycotina</taxon>
        <taxon>Schizosaccharomycetes</taxon>
        <taxon>Schizosaccharomycetales</taxon>
        <taxon>Schizosaccharomycetaceae</taxon>
        <taxon>Schizosaccharomyces</taxon>
    </lineage>
</organism>
<dbReference type="PROSITE" id="PS00383">
    <property type="entry name" value="TYR_PHOSPHATASE_1"/>
    <property type="match status" value="1"/>
</dbReference>
<dbReference type="GO" id="GO:0046854">
    <property type="term" value="P:phosphatidylinositol phosphate biosynthetic process"/>
    <property type="evidence" value="ECO:0007669"/>
    <property type="project" value="EnsemblFungi"/>
</dbReference>
<dbReference type="PROSITE" id="PS50056">
    <property type="entry name" value="TYR_PHOSPHATASE_2"/>
    <property type="match status" value="1"/>
</dbReference>
<dbReference type="InterPro" id="IPR016130">
    <property type="entry name" value="Tyr_Pase_AS"/>
</dbReference>
<name>B6K3E7_SCHJY</name>
<evidence type="ECO:0000259" key="2">
    <source>
        <dbReference type="PROSITE" id="PS50056"/>
    </source>
</evidence>
<feature type="domain" description="Phosphatase tensin-type" evidence="3">
    <location>
        <begin position="19"/>
        <end position="190"/>
    </location>
</feature>
<dbReference type="GO" id="GO:0032153">
    <property type="term" value="C:cell division site"/>
    <property type="evidence" value="ECO:0007669"/>
    <property type="project" value="EnsemblFungi"/>
</dbReference>
<dbReference type="PANTHER" id="PTHR12305">
    <property type="entry name" value="PHOSPHATASE WITH HOMOLOGY TO TENSIN"/>
    <property type="match status" value="1"/>
</dbReference>
<evidence type="ECO:0000313" key="6">
    <source>
        <dbReference type="Proteomes" id="UP000001744"/>
    </source>
</evidence>
<dbReference type="CDD" id="cd14497">
    <property type="entry name" value="PTP_PTEN-like"/>
    <property type="match status" value="1"/>
</dbReference>
<dbReference type="InterPro" id="IPR051281">
    <property type="entry name" value="Dual-spec_lipid-protein_phosph"/>
</dbReference>
<dbReference type="SUPFAM" id="SSF52799">
    <property type="entry name" value="(Phosphotyrosine protein) phosphatases II"/>
    <property type="match status" value="1"/>
</dbReference>